<dbReference type="PANTHER" id="PTHR43708:SF5">
    <property type="entry name" value="CONSERVED EXPRESSED OXIDOREDUCTASE (EUROFUNG)-RELATED"/>
    <property type="match status" value="1"/>
</dbReference>
<dbReference type="Gene3D" id="3.30.360.10">
    <property type="entry name" value="Dihydrodipicolinate Reductase, domain 2"/>
    <property type="match status" value="1"/>
</dbReference>
<dbReference type="InterPro" id="IPR036291">
    <property type="entry name" value="NAD(P)-bd_dom_sf"/>
</dbReference>
<feature type="domain" description="Gfo/Idh/MocA-like oxidoreductase C-terminal" evidence="4">
    <location>
        <begin position="134"/>
        <end position="349"/>
    </location>
</feature>
<gene>
    <name evidence="5" type="ORF">OIH86_05400</name>
</gene>
<dbReference type="InterPro" id="IPR004104">
    <property type="entry name" value="Gfo/Idh/MocA-like_OxRdtase_C"/>
</dbReference>
<protein>
    <submittedName>
        <fullName evidence="5">Oxidoreductase</fullName>
    </submittedName>
</protein>
<evidence type="ECO:0000259" key="4">
    <source>
        <dbReference type="Pfam" id="PF02894"/>
    </source>
</evidence>
<evidence type="ECO:0000256" key="1">
    <source>
        <dbReference type="ARBA" id="ARBA00010928"/>
    </source>
</evidence>
<organism evidence="5 6">
    <name type="scientific">Metabacillus halosaccharovorans</name>
    <dbReference type="NCBI Taxonomy" id="930124"/>
    <lineage>
        <taxon>Bacteria</taxon>
        <taxon>Bacillati</taxon>
        <taxon>Bacillota</taxon>
        <taxon>Bacilli</taxon>
        <taxon>Bacillales</taxon>
        <taxon>Bacillaceae</taxon>
        <taxon>Metabacillus</taxon>
    </lineage>
</organism>
<evidence type="ECO:0000313" key="6">
    <source>
        <dbReference type="Proteomes" id="UP001526147"/>
    </source>
</evidence>
<reference evidence="5 6" key="1">
    <citation type="submission" date="2022-10" db="EMBL/GenBank/DDBJ databases">
        <title>Draft genome assembly of moderately radiation resistant bacterium Metabacillus halosaccharovorans.</title>
        <authorList>
            <person name="Pal S."/>
            <person name="Gopinathan A."/>
        </authorList>
    </citation>
    <scope>NUCLEOTIDE SEQUENCE [LARGE SCALE GENOMIC DNA]</scope>
    <source>
        <strain evidence="5 6">VITHBRA001</strain>
    </source>
</reference>
<proteinExistence type="inferred from homology"/>
<evidence type="ECO:0000259" key="3">
    <source>
        <dbReference type="Pfam" id="PF01408"/>
    </source>
</evidence>
<dbReference type="InterPro" id="IPR000683">
    <property type="entry name" value="Gfo/Idh/MocA-like_OxRdtase_N"/>
</dbReference>
<accession>A0ABT3DE04</accession>
<sequence>MDEKLRIGIIGYGYASKTFHAPVITSLPKLQLTKIVQRSSTSANERYPEVEVVSHVDGLYQDDAIDLVVVATPSTDHLKFVRDALLAGKHVVVEKPFTTTSAEADELTQLAKKQGKVLSVFHNRRWDGDFMTLRRLLDGGMLGVVKEAVFRWDRYIPYANPDKWRDSNAIGSGVLYDLGVHFFDQVLCLFGKPDKIRAEVRSLRANTKADDYFDVTLGYRHDLSVTIKSTVLAREPGPRYVVHGAKGSFVKYGSDPQEQALIAGRSPAENGWGKESQEMWGTLNTVVNNLHVVGTVETVAGAYQAYYQNIYDAITGRAELIVKPVEAKMAIRLIELALVSSREGRTVDVE</sequence>
<dbReference type="Gene3D" id="3.40.50.720">
    <property type="entry name" value="NAD(P)-binding Rossmann-like Domain"/>
    <property type="match status" value="1"/>
</dbReference>
<dbReference type="PANTHER" id="PTHR43708">
    <property type="entry name" value="CONSERVED EXPRESSED OXIDOREDUCTASE (EUROFUNG)"/>
    <property type="match status" value="1"/>
</dbReference>
<dbReference type="InterPro" id="IPR051317">
    <property type="entry name" value="Gfo/Idh/MocA_oxidoreduct"/>
</dbReference>
<evidence type="ECO:0000313" key="5">
    <source>
        <dbReference type="EMBL" id="MCV9885083.1"/>
    </source>
</evidence>
<dbReference type="SUPFAM" id="SSF51735">
    <property type="entry name" value="NAD(P)-binding Rossmann-fold domains"/>
    <property type="match status" value="1"/>
</dbReference>
<dbReference type="Pfam" id="PF02894">
    <property type="entry name" value="GFO_IDH_MocA_C"/>
    <property type="match status" value="1"/>
</dbReference>
<dbReference type="Pfam" id="PF01408">
    <property type="entry name" value="GFO_IDH_MocA"/>
    <property type="match status" value="1"/>
</dbReference>
<comment type="similarity">
    <text evidence="1">Belongs to the Gfo/Idh/MocA family.</text>
</comment>
<dbReference type="Proteomes" id="UP001526147">
    <property type="component" value="Unassembled WGS sequence"/>
</dbReference>
<dbReference type="NCBIfam" id="NF008607">
    <property type="entry name" value="PRK11579.1"/>
    <property type="match status" value="1"/>
</dbReference>
<keyword evidence="6" id="KW-1185">Reference proteome</keyword>
<name>A0ABT3DE04_9BACI</name>
<keyword evidence="2" id="KW-0560">Oxidoreductase</keyword>
<comment type="caution">
    <text evidence="5">The sequence shown here is derived from an EMBL/GenBank/DDBJ whole genome shotgun (WGS) entry which is preliminary data.</text>
</comment>
<feature type="domain" description="Gfo/Idh/MocA-like oxidoreductase N-terminal" evidence="3">
    <location>
        <begin position="5"/>
        <end position="122"/>
    </location>
</feature>
<evidence type="ECO:0000256" key="2">
    <source>
        <dbReference type="ARBA" id="ARBA00023002"/>
    </source>
</evidence>
<dbReference type="EMBL" id="JAOYEY010000028">
    <property type="protein sequence ID" value="MCV9885083.1"/>
    <property type="molecule type" value="Genomic_DNA"/>
</dbReference>
<dbReference type="RefSeq" id="WP_264141944.1">
    <property type="nucleotide sequence ID" value="NZ_JAOYEY010000028.1"/>
</dbReference>